<dbReference type="OrthoDB" id="410701at2759"/>
<reference evidence="1 2" key="1">
    <citation type="submission" date="2017-06" db="EMBL/GenBank/DDBJ databases">
        <title>Draft genome sequence of a variant of Elsinoe murrayae.</title>
        <authorList>
            <person name="Cheng Q."/>
        </authorList>
    </citation>
    <scope>NUCLEOTIDE SEQUENCE [LARGE SCALE GENOMIC DNA]</scope>
    <source>
        <strain evidence="1 2">CQ-2017a</strain>
    </source>
</reference>
<sequence length="739" mass="83416">MFFHARQAAPDALEPITDLALRFISANYFNPPSASRRSARDAHYWKHKHLEDQREFRALTNVTNALLAALAKPCRIQPFKSVRLQEAAQVRIVRFMATHVPSIDLNRHGYRSIVSVQLMLRKTSNELRWARLQALSWPPWKEDKTGMDTHIGPEAGRSNAFEALSRMKEVGYTMRGWEMVATAYSGWDTDGSPTVQTRQYLGPFDDWQAVTVLWASRIRTTRTLREAWAAFQAYQTSGCKLRAVPCQAMIERILFAMKREVEVKAQFGERYDHTRPHRLAHTWRPGQDEQEILPGEAREIRPSPPSAHQEIYTRTPPPTLIEFLQLMDEHKVTFDAGALCHLLPLVGDWDSGVALLRRSRHAPLRKTDSIFQLLTSYERLPASLLLIICQFLLHFPAKYVSTPRKERGHMIRIDHVVLNNTALALTFGILRNQQTYDGSLPAFMFMTMARQAGLAKYDAPAVELATGQTGLVCMGDSFGEHAAGISMYKPHLDRMTSLRLALELLATTRERQQTVAASGVSRLLLIGFNAAQAARDVLIQVGDRMSQHNSKHLSADGIGVLVKEAKACLEYVSAELRPQFFALYGEHATRPLRSSEDPSSSFCLSLALGPTGLHAAVRCFGAANDMAGVVQLIHFMHNNWDKLAVVMEQDRGGKAMLRKTMCAARLFLDIGWDAFRRDWSHHKVLEAFQDACTAGQFKSGKQRDKMRNLVRGMKAQWGGWPTTEDVEMYILNSKAKTKP</sequence>
<name>A0A2K1QQ60_9PEZI</name>
<protein>
    <submittedName>
        <fullName evidence="1">Uncharacterized protein</fullName>
    </submittedName>
</protein>
<evidence type="ECO:0000313" key="1">
    <source>
        <dbReference type="EMBL" id="PNS17227.1"/>
    </source>
</evidence>
<organism evidence="1 2">
    <name type="scientific">Sphaceloma murrayae</name>
    <dbReference type="NCBI Taxonomy" id="2082308"/>
    <lineage>
        <taxon>Eukaryota</taxon>
        <taxon>Fungi</taxon>
        <taxon>Dikarya</taxon>
        <taxon>Ascomycota</taxon>
        <taxon>Pezizomycotina</taxon>
        <taxon>Dothideomycetes</taxon>
        <taxon>Dothideomycetidae</taxon>
        <taxon>Myriangiales</taxon>
        <taxon>Elsinoaceae</taxon>
        <taxon>Sphaceloma</taxon>
    </lineage>
</organism>
<proteinExistence type="predicted"/>
<dbReference type="STRING" id="2082308.A0A2K1QQ60"/>
<gene>
    <name evidence="1" type="ORF">CAC42_6910</name>
</gene>
<comment type="caution">
    <text evidence="1">The sequence shown here is derived from an EMBL/GenBank/DDBJ whole genome shotgun (WGS) entry which is preliminary data.</text>
</comment>
<accession>A0A2K1QQ60</accession>
<dbReference type="Proteomes" id="UP000243797">
    <property type="component" value="Unassembled WGS sequence"/>
</dbReference>
<evidence type="ECO:0000313" key="2">
    <source>
        <dbReference type="Proteomes" id="UP000243797"/>
    </source>
</evidence>
<dbReference type="AlphaFoldDB" id="A0A2K1QQ60"/>
<dbReference type="InParanoid" id="A0A2K1QQ60"/>
<dbReference type="EMBL" id="NKHZ01000051">
    <property type="protein sequence ID" value="PNS17227.1"/>
    <property type="molecule type" value="Genomic_DNA"/>
</dbReference>
<keyword evidence="2" id="KW-1185">Reference proteome</keyword>